<evidence type="ECO:0000313" key="1">
    <source>
        <dbReference type="EMBL" id="CAK9227384.1"/>
    </source>
</evidence>
<evidence type="ECO:0000313" key="2">
    <source>
        <dbReference type="Proteomes" id="UP001497512"/>
    </source>
</evidence>
<gene>
    <name evidence="1" type="ORF">CSSPTR1EN2_LOCUS18712</name>
</gene>
<dbReference type="EMBL" id="OZ019897">
    <property type="protein sequence ID" value="CAK9227384.1"/>
    <property type="molecule type" value="Genomic_DNA"/>
</dbReference>
<accession>A0ABP0UQ98</accession>
<reference evidence="1" key="1">
    <citation type="submission" date="2024-02" db="EMBL/GenBank/DDBJ databases">
        <authorList>
            <consortium name="ELIXIR-Norway"/>
            <consortium name="Elixir Norway"/>
        </authorList>
    </citation>
    <scope>NUCLEOTIDE SEQUENCE</scope>
</reference>
<dbReference type="Proteomes" id="UP001497512">
    <property type="component" value="Chromosome 5"/>
</dbReference>
<keyword evidence="2" id="KW-1185">Reference proteome</keyword>
<protein>
    <submittedName>
        <fullName evidence="1">Uncharacterized protein</fullName>
    </submittedName>
</protein>
<sequence>MGSLMAGWSSNPLTAESVMVRSKSSLTKEEIEAFWRSRQKAMEEHLKDAAAQKLADHQQAVTGNSGTGSAAAVPIPMQPAGSQVVVQELLKPSSIAASPDWWTRSNWAFLNDPPESHMNYAPGKYTAQFDVATKANYSDQLYTFQAGSSPIL</sequence>
<dbReference type="PANTHER" id="PTHR33872">
    <property type="entry name" value="DNA POLYMERASE EPSILON CATALYTIC SUBUNIT A"/>
    <property type="match status" value="1"/>
</dbReference>
<proteinExistence type="predicted"/>
<dbReference type="PANTHER" id="PTHR33872:SF2">
    <property type="entry name" value="DNA POLYMERASE EPSILON CATALYTIC SUBUNIT A"/>
    <property type="match status" value="1"/>
</dbReference>
<name>A0ABP0UQ98_9BRYO</name>
<organism evidence="1 2">
    <name type="scientific">Sphagnum troendelagicum</name>
    <dbReference type="NCBI Taxonomy" id="128251"/>
    <lineage>
        <taxon>Eukaryota</taxon>
        <taxon>Viridiplantae</taxon>
        <taxon>Streptophyta</taxon>
        <taxon>Embryophyta</taxon>
        <taxon>Bryophyta</taxon>
        <taxon>Sphagnophytina</taxon>
        <taxon>Sphagnopsida</taxon>
        <taxon>Sphagnales</taxon>
        <taxon>Sphagnaceae</taxon>
        <taxon>Sphagnum</taxon>
    </lineage>
</organism>